<gene>
    <name evidence="3" type="ORF">HBA54_05575</name>
</gene>
<dbReference type="Pfam" id="PF11972">
    <property type="entry name" value="HTH_13"/>
    <property type="match status" value="1"/>
</dbReference>
<protein>
    <submittedName>
        <fullName evidence="3">DUF1612 domain-containing protein</fullName>
    </submittedName>
</protein>
<dbReference type="Pfam" id="PF07756">
    <property type="entry name" value="DUF1612"/>
    <property type="match status" value="1"/>
</dbReference>
<name>A0A967C472_9PROT</name>
<dbReference type="RefSeq" id="WP_167222218.1">
    <property type="nucleotide sequence ID" value="NZ_JAAQPH010000003.1"/>
</dbReference>
<accession>A0A967C472</accession>
<organism evidence="3 4">
    <name type="scientific">Pelagibius litoralis</name>
    <dbReference type="NCBI Taxonomy" id="374515"/>
    <lineage>
        <taxon>Bacteria</taxon>
        <taxon>Pseudomonadati</taxon>
        <taxon>Pseudomonadota</taxon>
        <taxon>Alphaproteobacteria</taxon>
        <taxon>Rhodospirillales</taxon>
        <taxon>Rhodovibrionaceae</taxon>
        <taxon>Pelagibius</taxon>
    </lineage>
</organism>
<dbReference type="AlphaFoldDB" id="A0A967C472"/>
<comment type="caution">
    <text evidence="3">The sequence shown here is derived from an EMBL/GenBank/DDBJ whole genome shotgun (WGS) entry which is preliminary data.</text>
</comment>
<dbReference type="Proteomes" id="UP000761264">
    <property type="component" value="Unassembled WGS sequence"/>
</dbReference>
<keyword evidence="4" id="KW-1185">Reference proteome</keyword>
<feature type="domain" description="HTH DNA binding" evidence="2">
    <location>
        <begin position="299"/>
        <end position="353"/>
    </location>
</feature>
<proteinExistence type="predicted"/>
<evidence type="ECO:0000313" key="4">
    <source>
        <dbReference type="Proteomes" id="UP000761264"/>
    </source>
</evidence>
<reference evidence="3" key="1">
    <citation type="submission" date="2020-03" db="EMBL/GenBank/DDBJ databases">
        <title>Genome of Pelagibius litoralis DSM 21314T.</title>
        <authorList>
            <person name="Wang G."/>
        </authorList>
    </citation>
    <scope>NUCLEOTIDE SEQUENCE</scope>
    <source>
        <strain evidence="3">DSM 21314</strain>
    </source>
</reference>
<evidence type="ECO:0000259" key="2">
    <source>
        <dbReference type="Pfam" id="PF11972"/>
    </source>
</evidence>
<dbReference type="InterPro" id="IPR021068">
    <property type="entry name" value="HTH_DNA-bd"/>
</dbReference>
<evidence type="ECO:0000259" key="1">
    <source>
        <dbReference type="Pfam" id="PF07756"/>
    </source>
</evidence>
<feature type="domain" description="DUF1612" evidence="1">
    <location>
        <begin position="175"/>
        <end position="286"/>
    </location>
</feature>
<evidence type="ECO:0000313" key="3">
    <source>
        <dbReference type="EMBL" id="NIA68055.1"/>
    </source>
</evidence>
<sequence length="356" mass="39835">MQVTPQPLQKNGNQLGRELRKELLFRRPDRKSADYQVGLPWESFARAWSLAEDRVARLEQQLSVSDLRHSWICRADFEEASALVLLDGQSVALQDLAMVDANILPAEPTAAWMKARALLSLRRHISRAGPAKTLTSDGIIALETRMIDSIQGNGDEAAETSTEVSHVDIEDKRRSVQRWLDVVEELQSTPALPAAAVALRVWRRMSPLEAYNDEVGLVLASLLLWHWGKTKGLTVCLGIGLREAQRSLDDQVTLGVWIQRFCEAVQVAANAGLDNHHTLNRGRAKLVQILTQRRAGSRLPRLAWLFLNYPAISTRFISQRLDVTTPGSSWLLEELIREGVVEEVTGKGRNRAYSLA</sequence>
<dbReference type="InterPro" id="IPR011670">
    <property type="entry name" value="DUF1612"/>
</dbReference>
<dbReference type="EMBL" id="JAAQPH010000003">
    <property type="protein sequence ID" value="NIA68055.1"/>
    <property type="molecule type" value="Genomic_DNA"/>
</dbReference>